<dbReference type="InterPro" id="IPR011335">
    <property type="entry name" value="Restrct_endonuc-II-like"/>
</dbReference>
<evidence type="ECO:0000259" key="1">
    <source>
        <dbReference type="Pfam" id="PF09019"/>
    </source>
</evidence>
<dbReference type="SUPFAM" id="SSF101936">
    <property type="entry name" value="DNA-binding pseudobarrel domain"/>
    <property type="match status" value="1"/>
</dbReference>
<keyword evidence="3" id="KW-0255">Endonuclease</keyword>
<organism evidence="3 4">
    <name type="scientific">Duncaniella muris</name>
    <dbReference type="NCBI Taxonomy" id="2094150"/>
    <lineage>
        <taxon>Bacteria</taxon>
        <taxon>Pseudomonadati</taxon>
        <taxon>Bacteroidota</taxon>
        <taxon>Bacteroidia</taxon>
        <taxon>Bacteroidales</taxon>
        <taxon>Muribaculaceae</taxon>
        <taxon>Duncaniella</taxon>
    </lineage>
</organism>
<dbReference type="Proteomes" id="UP000244905">
    <property type="component" value="Unassembled WGS sequence"/>
</dbReference>
<evidence type="ECO:0000313" key="4">
    <source>
        <dbReference type="Proteomes" id="UP000244905"/>
    </source>
</evidence>
<dbReference type="AlphaFoldDB" id="A0A2V1IN34"/>
<dbReference type="EMBL" id="PUEC01000015">
    <property type="protein sequence ID" value="PWB02154.1"/>
    <property type="molecule type" value="Genomic_DNA"/>
</dbReference>
<feature type="domain" description="Restriction endonuclease type II EcoRII N-terminal" evidence="2">
    <location>
        <begin position="17"/>
        <end position="130"/>
    </location>
</feature>
<dbReference type="Pfam" id="PF09019">
    <property type="entry name" value="EcoRII-C"/>
    <property type="match status" value="1"/>
</dbReference>
<dbReference type="InterPro" id="IPR038365">
    <property type="entry name" value="EcoRII_C_sf"/>
</dbReference>
<feature type="domain" description="Restriction endonuclease type II EcoRII C-terminal" evidence="1">
    <location>
        <begin position="217"/>
        <end position="380"/>
    </location>
</feature>
<proteinExistence type="predicted"/>
<dbReference type="GO" id="GO:0009036">
    <property type="term" value="F:type II site-specific deoxyribonuclease activity"/>
    <property type="evidence" value="ECO:0007669"/>
    <property type="project" value="InterPro"/>
</dbReference>
<protein>
    <submittedName>
        <fullName evidence="3">Restriction endonuclease</fullName>
    </submittedName>
</protein>
<name>A0A2V1IN34_9BACT</name>
<dbReference type="Gene3D" id="3.40.91.80">
    <property type="match status" value="1"/>
</dbReference>
<keyword evidence="3" id="KW-0540">Nuclease</keyword>
<keyword evidence="4" id="KW-1185">Reference proteome</keyword>
<reference evidence="4" key="1">
    <citation type="submission" date="2018-02" db="EMBL/GenBank/DDBJ databases">
        <authorList>
            <person name="Clavel T."/>
            <person name="Strowig T."/>
        </authorList>
    </citation>
    <scope>NUCLEOTIDE SEQUENCE [LARGE SCALE GENOMIC DNA]</scope>
    <source>
        <strain evidence="4">DSM 103720</strain>
    </source>
</reference>
<dbReference type="GO" id="GO:0003677">
    <property type="term" value="F:DNA binding"/>
    <property type="evidence" value="ECO:0007669"/>
    <property type="project" value="InterPro"/>
</dbReference>
<evidence type="ECO:0000313" key="3">
    <source>
        <dbReference type="EMBL" id="PWB02154.1"/>
    </source>
</evidence>
<dbReference type="InterPro" id="IPR023372">
    <property type="entry name" value="Rest_endonuc_II_EcoRII_N"/>
</dbReference>
<evidence type="ECO:0000259" key="2">
    <source>
        <dbReference type="Pfam" id="PF09217"/>
    </source>
</evidence>
<dbReference type="Pfam" id="PF09217">
    <property type="entry name" value="EcoRII-N"/>
    <property type="match status" value="1"/>
</dbReference>
<gene>
    <name evidence="3" type="ORF">C5O23_07685</name>
</gene>
<dbReference type="Gene3D" id="2.40.330.10">
    <property type="entry name" value="DNA-binding pseudobarrel domain"/>
    <property type="match status" value="1"/>
</dbReference>
<dbReference type="InterPro" id="IPR015300">
    <property type="entry name" value="DNA-bd_pseudobarrel_sf"/>
</dbReference>
<accession>A0A2V1IN34</accession>
<dbReference type="GeneID" id="82526224"/>
<dbReference type="GO" id="GO:0009307">
    <property type="term" value="P:DNA restriction-modification system"/>
    <property type="evidence" value="ECO:0007669"/>
    <property type="project" value="InterPro"/>
</dbReference>
<dbReference type="InterPro" id="IPR015109">
    <property type="entry name" value="Restrct_endonuc_II_EcoRII_C"/>
</dbReference>
<dbReference type="RefSeq" id="WP_107032363.1">
    <property type="nucleotide sequence ID" value="NZ_CAOLBL010000008.1"/>
</dbReference>
<keyword evidence="3" id="KW-0378">Hydrolase</keyword>
<comment type="caution">
    <text evidence="3">The sequence shown here is derived from an EMBL/GenBank/DDBJ whole genome shotgun (WGS) entry which is preliminary data.</text>
</comment>
<dbReference type="SUPFAM" id="SSF52980">
    <property type="entry name" value="Restriction endonuclease-like"/>
    <property type="match status" value="1"/>
</dbReference>
<sequence>MNNLLESAINAIQRSEKAWCRYITANDTGQTGGHQSGFYVPKCAAPLLFDELGRKGENKEKTVSILWQDDFYTTSRMKYYGQRTRNEYRITRFGRDFPFLNDEYIGSLLILSKMTDSDYVAYVLSSDDDIDGFYAYFNLSPNETNQLITAGGTDPDKKLEMFFQEHVRELDDFPTTLQMSSLAQLNFNKAHSISKSDFIKSPDSLLLSWLDAEYRLFRLIEEKIYSGKLKNAFESVDEFVRIANEVLNRRKSRAGKSLEHHLSELFSKNDLVFEEQALTEGKKRPDFLFPNSSCYHNFEFPAKDLVVLGAKTTCKDRWRQVLSEADRVEEKYLFTLQQGISLSQLKEMSDAKLTLIVPKPYIQSFPKAYQNQLKDLSEFIGIVKRRQDNIPKHYLI</sequence>